<evidence type="ECO:0000313" key="2">
    <source>
        <dbReference type="EMBL" id="TNM71932.1"/>
    </source>
</evidence>
<dbReference type="AlphaFoldDB" id="A0A5C4Y7Q8"/>
<dbReference type="EMBL" id="VDMO01000005">
    <property type="protein sequence ID" value="TNM71932.1"/>
    <property type="molecule type" value="Genomic_DNA"/>
</dbReference>
<dbReference type="OrthoDB" id="359066at2"/>
<reference evidence="2 3" key="1">
    <citation type="submission" date="2019-06" db="EMBL/GenBank/DDBJ databases">
        <title>Genome sequence of Deinococcus radiopugnans ATCC 19172.</title>
        <authorList>
            <person name="Maclea K.S."/>
            <person name="Maynard C.R."/>
        </authorList>
    </citation>
    <scope>NUCLEOTIDE SEQUENCE [LARGE SCALE GENOMIC DNA]</scope>
    <source>
        <strain evidence="2 3">ATCC 19172</strain>
    </source>
</reference>
<evidence type="ECO:0000313" key="1">
    <source>
        <dbReference type="EMBL" id="MBB6016776.1"/>
    </source>
</evidence>
<dbReference type="SUPFAM" id="SSF88697">
    <property type="entry name" value="PUA domain-like"/>
    <property type="match status" value="1"/>
</dbReference>
<comment type="caution">
    <text evidence="2">The sequence shown here is derived from an EMBL/GenBank/DDBJ whole genome shotgun (WGS) entry which is preliminary data.</text>
</comment>
<accession>A0A5C4Y7Q8</accession>
<name>A0A5C4Y7Q8_9DEIO</name>
<gene>
    <name evidence="2" type="ORF">FHR04_06080</name>
    <name evidence="1" type="ORF">HNQ04_002031</name>
</gene>
<reference evidence="1 4" key="2">
    <citation type="submission" date="2020-08" db="EMBL/GenBank/DDBJ databases">
        <title>Genomic Encyclopedia of Type Strains, Phase IV (KMG-IV): sequencing the most valuable type-strain genomes for metagenomic binning, comparative biology and taxonomic classification.</title>
        <authorList>
            <person name="Goeker M."/>
        </authorList>
    </citation>
    <scope>NUCLEOTIDE SEQUENCE [LARGE SCALE GENOMIC DNA]</scope>
    <source>
        <strain evidence="1 4">DSM 12027</strain>
    </source>
</reference>
<dbReference type="InterPro" id="IPR015947">
    <property type="entry name" value="PUA-like_sf"/>
</dbReference>
<evidence type="ECO:0008006" key="5">
    <source>
        <dbReference type="Google" id="ProtNLM"/>
    </source>
</evidence>
<evidence type="ECO:0000313" key="4">
    <source>
        <dbReference type="Proteomes" id="UP000629870"/>
    </source>
</evidence>
<organism evidence="2 3">
    <name type="scientific">Deinococcus radiopugnans ATCC 19172</name>
    <dbReference type="NCBI Taxonomy" id="585398"/>
    <lineage>
        <taxon>Bacteria</taxon>
        <taxon>Thermotogati</taxon>
        <taxon>Deinococcota</taxon>
        <taxon>Deinococci</taxon>
        <taxon>Deinococcales</taxon>
        <taxon>Deinococcaceae</taxon>
        <taxon>Deinococcus</taxon>
    </lineage>
</organism>
<dbReference type="Proteomes" id="UP000629870">
    <property type="component" value="Unassembled WGS sequence"/>
</dbReference>
<dbReference type="RefSeq" id="WP_139401618.1">
    <property type="nucleotide sequence ID" value="NZ_JACHEW010000009.1"/>
</dbReference>
<evidence type="ECO:0000313" key="3">
    <source>
        <dbReference type="Proteomes" id="UP000313988"/>
    </source>
</evidence>
<proteinExistence type="predicted"/>
<dbReference type="EMBL" id="JACHEW010000009">
    <property type="protein sequence ID" value="MBB6016776.1"/>
    <property type="molecule type" value="Genomic_DNA"/>
</dbReference>
<dbReference type="Proteomes" id="UP000313988">
    <property type="component" value="Unassembled WGS sequence"/>
</dbReference>
<protein>
    <recommendedName>
        <fullName evidence="5">ASCH domain-containing protein</fullName>
    </recommendedName>
</protein>
<sequence length="155" mass="17288">MTRTEIRGLTLRHPWAWAFQTAGKDVENRTWHPSRQGGSVGMFLALHGGSDKINSDYANEIMDALVWMEWQGCNLPSIHPNSLSAVVHSGIIAVAQLVDVRRDSPSPWAAQNQYHWCLKVTPLPEAVPHRGAQGLWTLEPEALARVRELYQAVSA</sequence>
<keyword evidence="4" id="KW-1185">Reference proteome</keyword>